<evidence type="ECO:0000259" key="5">
    <source>
        <dbReference type="Pfam" id="PF04192"/>
    </source>
</evidence>
<dbReference type="Pfam" id="PF04192">
    <property type="entry name" value="Utp21"/>
    <property type="match status" value="1"/>
</dbReference>
<dbReference type="InterPro" id="IPR011047">
    <property type="entry name" value="Quinoprotein_ADH-like_sf"/>
</dbReference>
<dbReference type="InterPro" id="IPR001680">
    <property type="entry name" value="WD40_rpt"/>
</dbReference>
<evidence type="ECO:0000313" key="8">
    <source>
        <dbReference type="Proteomes" id="UP000761534"/>
    </source>
</evidence>
<feature type="domain" description="WDR36/Utp21 N-terminal" evidence="6">
    <location>
        <begin position="55"/>
        <end position="331"/>
    </location>
</feature>
<evidence type="ECO:0000256" key="4">
    <source>
        <dbReference type="SAM" id="MobiDB-lite"/>
    </source>
</evidence>
<dbReference type="Proteomes" id="UP000761534">
    <property type="component" value="Unassembled WGS sequence"/>
</dbReference>
<feature type="region of interest" description="Disordered" evidence="4">
    <location>
        <begin position="1"/>
        <end position="21"/>
    </location>
</feature>
<name>A0A642V6S0_9ASCO</name>
<dbReference type="PANTHER" id="PTHR22840">
    <property type="entry name" value="WD REPEAT-CONTAINING PROTEIN 36"/>
    <property type="match status" value="1"/>
</dbReference>
<dbReference type="PROSITE" id="PS50082">
    <property type="entry name" value="WD_REPEATS_2"/>
    <property type="match status" value="1"/>
</dbReference>
<dbReference type="GO" id="GO:0034388">
    <property type="term" value="C:Pwp2p-containing subcomplex of 90S preribosome"/>
    <property type="evidence" value="ECO:0007669"/>
    <property type="project" value="TreeGrafter"/>
</dbReference>
<keyword evidence="8" id="KW-1185">Reference proteome</keyword>
<dbReference type="EMBL" id="SWFS01000165">
    <property type="protein sequence ID" value="KAA8915411.1"/>
    <property type="molecule type" value="Genomic_DNA"/>
</dbReference>
<dbReference type="InterPro" id="IPR019775">
    <property type="entry name" value="WD40_repeat_CS"/>
</dbReference>
<feature type="repeat" description="WD" evidence="3">
    <location>
        <begin position="582"/>
        <end position="623"/>
    </location>
</feature>
<dbReference type="PANTHER" id="PTHR22840:SF12">
    <property type="entry name" value="WD REPEAT-CONTAINING PROTEIN 36"/>
    <property type="match status" value="1"/>
</dbReference>
<dbReference type="Pfam" id="PF25168">
    <property type="entry name" value="Beta-prop_WDR36-Utp21_2nd"/>
    <property type="match status" value="1"/>
</dbReference>
<accession>A0A642V6S0</accession>
<dbReference type="Pfam" id="PF25171">
    <property type="entry name" value="Beta-prop_WDR36-Utp21_1st"/>
    <property type="match status" value="1"/>
</dbReference>
<dbReference type="OrthoDB" id="10250769at2759"/>
<dbReference type="InterPro" id="IPR007319">
    <property type="entry name" value="WDR36/Utp21_C"/>
</dbReference>
<dbReference type="GO" id="GO:0006364">
    <property type="term" value="P:rRNA processing"/>
    <property type="evidence" value="ECO:0007669"/>
    <property type="project" value="InterPro"/>
</dbReference>
<dbReference type="Gene3D" id="2.130.10.10">
    <property type="entry name" value="YVTN repeat-like/Quinoprotein amine dehydrogenase"/>
    <property type="match status" value="2"/>
</dbReference>
<evidence type="ECO:0000256" key="2">
    <source>
        <dbReference type="ARBA" id="ARBA00022737"/>
    </source>
</evidence>
<organism evidence="7 8">
    <name type="scientific">Trichomonascus ciferrii</name>
    <dbReference type="NCBI Taxonomy" id="44093"/>
    <lineage>
        <taxon>Eukaryota</taxon>
        <taxon>Fungi</taxon>
        <taxon>Dikarya</taxon>
        <taxon>Ascomycota</taxon>
        <taxon>Saccharomycotina</taxon>
        <taxon>Dipodascomycetes</taxon>
        <taxon>Dipodascales</taxon>
        <taxon>Trichomonascaceae</taxon>
        <taxon>Trichomonascus</taxon>
        <taxon>Trichomonascus ciferrii complex</taxon>
    </lineage>
</organism>
<dbReference type="InterPro" id="IPR059157">
    <property type="entry name" value="WDR36-Utp21_N"/>
</dbReference>
<dbReference type="GO" id="GO:0032040">
    <property type="term" value="C:small-subunit processome"/>
    <property type="evidence" value="ECO:0007669"/>
    <property type="project" value="InterPro"/>
</dbReference>
<evidence type="ECO:0000256" key="1">
    <source>
        <dbReference type="ARBA" id="ARBA00022574"/>
    </source>
</evidence>
<evidence type="ECO:0000313" key="7">
    <source>
        <dbReference type="EMBL" id="KAA8915411.1"/>
    </source>
</evidence>
<dbReference type="VEuPathDB" id="FungiDB:TRICI_002444"/>
<dbReference type="PROSITE" id="PS00678">
    <property type="entry name" value="WD_REPEATS_1"/>
    <property type="match status" value="1"/>
</dbReference>
<feature type="domain" description="WDR36/Utp21 C-terminal" evidence="5">
    <location>
        <begin position="712"/>
        <end position="905"/>
    </location>
</feature>
<reference evidence="7" key="1">
    <citation type="journal article" date="2019" name="G3 (Bethesda)">
        <title>Genome Assemblies of Two Rare Opportunistic Yeast Pathogens: Diutina rugosa (syn. Candida rugosa) and Trichomonascus ciferrii (syn. Candida ciferrii).</title>
        <authorList>
            <person name="Mixao V."/>
            <person name="Saus E."/>
            <person name="Hansen A.P."/>
            <person name="Lass-Florl C."/>
            <person name="Gabaldon T."/>
        </authorList>
    </citation>
    <scope>NUCLEOTIDE SEQUENCE</scope>
    <source>
        <strain evidence="7">CBS 4856</strain>
    </source>
</reference>
<evidence type="ECO:0000256" key="3">
    <source>
        <dbReference type="PROSITE-ProRule" id="PRU00221"/>
    </source>
</evidence>
<keyword evidence="1 3" id="KW-0853">WD repeat</keyword>
<dbReference type="PROSITE" id="PS50294">
    <property type="entry name" value="WD_REPEATS_REGION"/>
    <property type="match status" value="1"/>
</dbReference>
<comment type="caution">
    <text evidence="7">The sequence shown here is derived from an EMBL/GenBank/DDBJ whole genome shotgun (WGS) entry which is preliminary data.</text>
</comment>
<gene>
    <name evidence="7" type="ORF">TRICI_002444</name>
</gene>
<proteinExistence type="predicted"/>
<evidence type="ECO:0000259" key="6">
    <source>
        <dbReference type="Pfam" id="PF25171"/>
    </source>
</evidence>
<protein>
    <submittedName>
        <fullName evidence="7">Uncharacterized protein</fullName>
    </submittedName>
</protein>
<dbReference type="InterPro" id="IPR015943">
    <property type="entry name" value="WD40/YVTN_repeat-like_dom_sf"/>
</dbReference>
<dbReference type="SUPFAM" id="SSF50998">
    <property type="entry name" value="Quinoprotein alcohol dehydrogenase-like"/>
    <property type="match status" value="1"/>
</dbReference>
<sequence>MPVSVVESKKRRVDNDSTGRSKAVGSRIFAPFRTIGLVTNATPFSVTALGQSFIITASVGRTFQIFDASTLHLLFVSSPQAPGEITCLHSHFHHVFAAWGHTIGIYKRGKLQATLQLGEDVEQNEGSIKSIVTIGEYLCASTDSGLYVFNVNVKNLEEAELYTSFKVPKVSGNVKSLLHMPTYLNKVVIVTDTNLLLYNVRTGKLVFTSQEFGGHISAVESSPALDTLAVATASGDVHLYNLKKDKVLFTLGVGEKINTLSFRTDGTPHLGMGTAAGDMFFYDLNARRRLHSVRGSHDEAAGGVSNIHFLAGQPIVVSGGGDNLIQELVFDQSISTTNVMVTSPPRVLRSRGGHSRPPNTISFTDEEAHFILSGSQDQSLWSFSLRKDSQSHEFSQRTSANKKNKKSSLREKFPEITSLAFEADKQRRWDNIVTAHKNTSFARTWSGERGIVGSHQLATADGQLVKSVAITQCGNFGLVGSSGGSIAVYNLQSGILRRRITKAHSKAVTGLAVDTFNRTIISCSLDGKVALHDFRTGKLINVVTLDSSATEMRLHGNLLGVVLDNLSIVVIDITTRKLVRELWGHENRITSFDFTVDGRWIISAGLDSTIRTWDIPSGGCIDAVRVPSVVTCLRVSPNGEWLATAHVQGVGIQLWTQKSQFSKVAVRHISEDEVRDMDLPNVAGEGGANIVEGAFDEEDENVDTASYTSPAQLDEKLLTLSLQPRSKFNTLRNLEAIKLRNKPKEAPKAPEKAPFFLGDASEAKKRNIERDSHDERAPLQSRPQEFESTFTRLLRERDFDELISHLKSLSPSATDMEIRSLDTYPPLEEFVTFIDALTHQLQRKQDYELIQVWMSMLLRTHGDVILEYSDMLEASLRAWELEQRAEAQRLDSLVKYCNGVISFLRTA</sequence>
<dbReference type="AlphaFoldDB" id="A0A642V6S0"/>
<dbReference type="SMART" id="SM00320">
    <property type="entry name" value="WD40"/>
    <property type="match status" value="7"/>
</dbReference>
<keyword evidence="2" id="KW-0677">Repeat</keyword>